<sequence length="291" mass="32517">MTRPARTSFQQEYNDDMTTNCQLHSTCDESCSQSSDTGVVVQSSISQRPSCLKPSSSSSRSAQAHPSIPRPLLAQYFNNKGVKALNYGDYRKATNLFVQAIKTFNDDGMDNHCSCQHCTVSSSVRYSLEQDSKPKIYDTSKDHYVHRRGIEVHPGAMGHKMGDALLQITTLNLAIAKHLICLECPLSDHRAQAKRYQKAASLYEMAFKWHVGDGNTDQNTVNISVFLIIVNNLSQIHRKANNQAKLFMCRRHLQSALMTLLTTQETEMYQVLHLDGFVCTAFVKTSCASAA</sequence>
<evidence type="ECO:0000313" key="3">
    <source>
        <dbReference type="Proteomes" id="UP001295423"/>
    </source>
</evidence>
<dbReference type="EMBL" id="CAKOGP040000169">
    <property type="protein sequence ID" value="CAJ1931634.1"/>
    <property type="molecule type" value="Genomic_DNA"/>
</dbReference>
<dbReference type="InterPro" id="IPR011990">
    <property type="entry name" value="TPR-like_helical_dom_sf"/>
</dbReference>
<keyword evidence="3" id="KW-1185">Reference proteome</keyword>
<protein>
    <submittedName>
        <fullName evidence="2">Uncharacterized protein</fullName>
    </submittedName>
</protein>
<proteinExistence type="predicted"/>
<accession>A0AAD2CE34</accession>
<gene>
    <name evidence="2" type="ORF">CYCCA115_LOCUS2475</name>
</gene>
<feature type="compositionally biased region" description="Low complexity" evidence="1">
    <location>
        <begin position="46"/>
        <end position="67"/>
    </location>
</feature>
<evidence type="ECO:0000256" key="1">
    <source>
        <dbReference type="SAM" id="MobiDB-lite"/>
    </source>
</evidence>
<dbReference type="Proteomes" id="UP001295423">
    <property type="component" value="Unassembled WGS sequence"/>
</dbReference>
<reference evidence="2" key="1">
    <citation type="submission" date="2023-08" db="EMBL/GenBank/DDBJ databases">
        <authorList>
            <person name="Audoor S."/>
            <person name="Bilcke G."/>
        </authorList>
    </citation>
    <scope>NUCLEOTIDE SEQUENCE</scope>
</reference>
<evidence type="ECO:0000313" key="2">
    <source>
        <dbReference type="EMBL" id="CAJ1931634.1"/>
    </source>
</evidence>
<name>A0AAD2CE34_9STRA</name>
<comment type="caution">
    <text evidence="2">The sequence shown here is derived from an EMBL/GenBank/DDBJ whole genome shotgun (WGS) entry which is preliminary data.</text>
</comment>
<feature type="region of interest" description="Disordered" evidence="1">
    <location>
        <begin position="45"/>
        <end position="67"/>
    </location>
</feature>
<organism evidence="2 3">
    <name type="scientific">Cylindrotheca closterium</name>
    <dbReference type="NCBI Taxonomy" id="2856"/>
    <lineage>
        <taxon>Eukaryota</taxon>
        <taxon>Sar</taxon>
        <taxon>Stramenopiles</taxon>
        <taxon>Ochrophyta</taxon>
        <taxon>Bacillariophyta</taxon>
        <taxon>Bacillariophyceae</taxon>
        <taxon>Bacillariophycidae</taxon>
        <taxon>Bacillariales</taxon>
        <taxon>Bacillariaceae</taxon>
        <taxon>Cylindrotheca</taxon>
    </lineage>
</organism>
<dbReference type="SUPFAM" id="SSF48452">
    <property type="entry name" value="TPR-like"/>
    <property type="match status" value="1"/>
</dbReference>
<dbReference type="AlphaFoldDB" id="A0AAD2CE34"/>